<dbReference type="EMBL" id="JAMZMK010010316">
    <property type="protein sequence ID" value="KAI7732070.1"/>
    <property type="molecule type" value="Genomic_DNA"/>
</dbReference>
<name>A0AAD5G7L2_AMBAR</name>
<gene>
    <name evidence="1" type="ORF">M8C21_031349</name>
</gene>
<comment type="caution">
    <text evidence="1">The sequence shown here is derived from an EMBL/GenBank/DDBJ whole genome shotgun (WGS) entry which is preliminary data.</text>
</comment>
<proteinExistence type="predicted"/>
<reference evidence="1" key="1">
    <citation type="submission" date="2022-06" db="EMBL/GenBank/DDBJ databases">
        <title>Uncovering the hologenomic basis of an extraordinary plant invasion.</title>
        <authorList>
            <person name="Bieker V.C."/>
            <person name="Martin M.D."/>
            <person name="Gilbert T."/>
            <person name="Hodgins K."/>
            <person name="Battlay P."/>
            <person name="Petersen B."/>
            <person name="Wilson J."/>
        </authorList>
    </citation>
    <scope>NUCLEOTIDE SEQUENCE</scope>
    <source>
        <strain evidence="1">AA19_3_7</strain>
        <tissue evidence="1">Leaf</tissue>
    </source>
</reference>
<protein>
    <submittedName>
        <fullName evidence="1">Uncharacterized protein</fullName>
    </submittedName>
</protein>
<dbReference type="Proteomes" id="UP001206925">
    <property type="component" value="Unassembled WGS sequence"/>
</dbReference>
<dbReference type="AlphaFoldDB" id="A0AAD5G7L2"/>
<keyword evidence="2" id="KW-1185">Reference proteome</keyword>
<accession>A0AAD5G7L2</accession>
<evidence type="ECO:0000313" key="2">
    <source>
        <dbReference type="Proteomes" id="UP001206925"/>
    </source>
</evidence>
<organism evidence="1 2">
    <name type="scientific">Ambrosia artemisiifolia</name>
    <name type="common">Common ragweed</name>
    <dbReference type="NCBI Taxonomy" id="4212"/>
    <lineage>
        <taxon>Eukaryota</taxon>
        <taxon>Viridiplantae</taxon>
        <taxon>Streptophyta</taxon>
        <taxon>Embryophyta</taxon>
        <taxon>Tracheophyta</taxon>
        <taxon>Spermatophyta</taxon>
        <taxon>Magnoliopsida</taxon>
        <taxon>eudicotyledons</taxon>
        <taxon>Gunneridae</taxon>
        <taxon>Pentapetalae</taxon>
        <taxon>asterids</taxon>
        <taxon>campanulids</taxon>
        <taxon>Asterales</taxon>
        <taxon>Asteraceae</taxon>
        <taxon>Asteroideae</taxon>
        <taxon>Heliantheae alliance</taxon>
        <taxon>Heliantheae</taxon>
        <taxon>Ambrosia</taxon>
    </lineage>
</organism>
<feature type="non-terminal residue" evidence="1">
    <location>
        <position position="1"/>
    </location>
</feature>
<evidence type="ECO:0000313" key="1">
    <source>
        <dbReference type="EMBL" id="KAI7732070.1"/>
    </source>
</evidence>
<sequence>MFEGVLKSSCEIVKYGWTKDPHKGLPANIRKQNDCAEECMPQGAPFETMLLPGCLHLRIIRLIQHFTREWWNTTAIQRQVESMHSSSSAFTLR</sequence>